<accession>A0A377C8S0</accession>
<dbReference type="InterPro" id="IPR007539">
    <property type="entry name" value="DUF551"/>
</dbReference>
<dbReference type="AlphaFoldDB" id="A0A377C8S0"/>
<proteinExistence type="predicted"/>
<evidence type="ECO:0000313" key="2">
    <source>
        <dbReference type="EMBL" id="STL87630.1"/>
    </source>
</evidence>
<protein>
    <submittedName>
        <fullName evidence="2">Eaa protein</fullName>
    </submittedName>
</protein>
<evidence type="ECO:0000259" key="1">
    <source>
        <dbReference type="Pfam" id="PF04448"/>
    </source>
</evidence>
<name>A0A377C8S0_ECOLX</name>
<dbReference type="EMBL" id="UGEX01000001">
    <property type="protein sequence ID" value="STL87630.1"/>
    <property type="molecule type" value="Genomic_DNA"/>
</dbReference>
<gene>
    <name evidence="2" type="ORF">NCTC10429_02371</name>
</gene>
<reference evidence="2 3" key="1">
    <citation type="submission" date="2018-06" db="EMBL/GenBank/DDBJ databases">
        <authorList>
            <consortium name="Pathogen Informatics"/>
            <person name="Doyle S."/>
        </authorList>
    </citation>
    <scope>NUCLEOTIDE SEQUENCE [LARGE SCALE GENOMIC DNA]</scope>
    <source>
        <strain evidence="2 3">NCTC10429</strain>
    </source>
</reference>
<dbReference type="Pfam" id="PF04448">
    <property type="entry name" value="DUF551"/>
    <property type="match status" value="1"/>
</dbReference>
<sequence length="271" mass="30189">MSTITKEFTKEQLQQIIETDHVQCGEASALARIALASLEAEPYGYVHKAAYEQAGSCGLSGDHEAYRDSSTHIAVYTATPAPVSVPDERAAFETFMEKRFKDCIDRRLVKNGDGEYFAWDMQVAWIVWQEHAAMLQSDGTLTNEGTMQLSGNSEQIEPVSNRDELPLDYLQGHKDGLEWAAQLAEANHPQTGDWLYDDPIDLARAIRKGPDMPTVQGGNSPVTPDAWISCSERMPDTKTAVLVAREFDRKGDWRMKWATYIPGILTLMMGG</sequence>
<evidence type="ECO:0000313" key="3">
    <source>
        <dbReference type="Proteomes" id="UP000254088"/>
    </source>
</evidence>
<organism evidence="2 3">
    <name type="scientific">Escherichia coli</name>
    <dbReference type="NCBI Taxonomy" id="562"/>
    <lineage>
        <taxon>Bacteria</taxon>
        <taxon>Pseudomonadati</taxon>
        <taxon>Pseudomonadota</taxon>
        <taxon>Gammaproteobacteria</taxon>
        <taxon>Enterobacterales</taxon>
        <taxon>Enterobacteriaceae</taxon>
        <taxon>Escherichia</taxon>
    </lineage>
</organism>
<dbReference type="Proteomes" id="UP000254088">
    <property type="component" value="Unassembled WGS sequence"/>
</dbReference>
<feature type="domain" description="DUF551" evidence="1">
    <location>
        <begin position="226"/>
        <end position="262"/>
    </location>
</feature>